<reference evidence="3" key="1">
    <citation type="submission" date="2012-09" db="EMBL/GenBank/DDBJ databases">
        <authorList>
            <person name="Martin A.A."/>
        </authorList>
    </citation>
    <scope>NUCLEOTIDE SEQUENCE</scope>
</reference>
<dbReference type="Proteomes" id="UP000035642">
    <property type="component" value="Unassembled WGS sequence"/>
</dbReference>
<dbReference type="WBParaSite" id="ACAC_0000635001-mRNA-1">
    <property type="protein sequence ID" value="ACAC_0000635001-mRNA-1"/>
    <property type="gene ID" value="ACAC_0000635001"/>
</dbReference>
<dbReference type="PROSITE" id="PS00028">
    <property type="entry name" value="ZINC_FINGER_C2H2_1"/>
    <property type="match status" value="1"/>
</dbReference>
<evidence type="ECO:0000313" key="4">
    <source>
        <dbReference type="WBParaSite" id="ACAC_0000635001-mRNA-1"/>
    </source>
</evidence>
<name>A0A0K0D8F5_ANGCA</name>
<feature type="transmembrane region" description="Helical" evidence="1">
    <location>
        <begin position="88"/>
        <end position="108"/>
    </location>
</feature>
<evidence type="ECO:0000313" key="3">
    <source>
        <dbReference type="Proteomes" id="UP000035642"/>
    </source>
</evidence>
<dbReference type="STRING" id="6313.A0A0K0D8F5"/>
<feature type="domain" description="C2H2-type" evidence="2">
    <location>
        <begin position="1"/>
        <end position="24"/>
    </location>
</feature>
<evidence type="ECO:0000256" key="1">
    <source>
        <dbReference type="SAM" id="Phobius"/>
    </source>
</evidence>
<protein>
    <submittedName>
        <fullName evidence="4">C2H2-type domain-containing protein</fullName>
    </submittedName>
</protein>
<accession>A0A0K0D8F5</accession>
<sequence length="111" mass="13125">CSCPVCRASFTRRYLAYSHTREAHSKHGHIEELREEYKALLEVCFPGASNRRRRRSRAVAKATTISDISGLIRVALEKHWSLNRFVSRVVSLTWLFIVSYILFVFRYVQYW</sequence>
<organism evidence="3 4">
    <name type="scientific">Angiostrongylus cantonensis</name>
    <name type="common">Rat lungworm</name>
    <dbReference type="NCBI Taxonomy" id="6313"/>
    <lineage>
        <taxon>Eukaryota</taxon>
        <taxon>Metazoa</taxon>
        <taxon>Ecdysozoa</taxon>
        <taxon>Nematoda</taxon>
        <taxon>Chromadorea</taxon>
        <taxon>Rhabditida</taxon>
        <taxon>Rhabditina</taxon>
        <taxon>Rhabditomorpha</taxon>
        <taxon>Strongyloidea</taxon>
        <taxon>Metastrongylidae</taxon>
        <taxon>Angiostrongylus</taxon>
    </lineage>
</organism>
<reference evidence="4" key="2">
    <citation type="submission" date="2017-02" db="UniProtKB">
        <authorList>
            <consortium name="WormBaseParasite"/>
        </authorList>
    </citation>
    <scope>IDENTIFICATION</scope>
</reference>
<proteinExistence type="predicted"/>
<dbReference type="InterPro" id="IPR013087">
    <property type="entry name" value="Znf_C2H2_type"/>
</dbReference>
<keyword evidence="3" id="KW-1185">Reference proteome</keyword>
<keyword evidence="1" id="KW-0472">Membrane</keyword>
<keyword evidence="1" id="KW-0812">Transmembrane</keyword>
<keyword evidence="1" id="KW-1133">Transmembrane helix</keyword>
<dbReference type="AlphaFoldDB" id="A0A0K0D8F5"/>
<evidence type="ECO:0000259" key="2">
    <source>
        <dbReference type="PROSITE" id="PS00028"/>
    </source>
</evidence>